<evidence type="ECO:0000256" key="3">
    <source>
        <dbReference type="ARBA" id="ARBA00022692"/>
    </source>
</evidence>
<evidence type="ECO:0000256" key="4">
    <source>
        <dbReference type="ARBA" id="ARBA00022989"/>
    </source>
</evidence>
<dbReference type="PANTHER" id="PTHR30572:SF4">
    <property type="entry name" value="ABC TRANSPORTER PERMEASE YTRF"/>
    <property type="match status" value="1"/>
</dbReference>
<dbReference type="InterPro" id="IPR050250">
    <property type="entry name" value="Macrolide_Exporter_MacB"/>
</dbReference>
<evidence type="ECO:0000313" key="11">
    <source>
        <dbReference type="Proteomes" id="UP000002297"/>
    </source>
</evidence>
<dbReference type="KEGG" id="cat:CA2559_01125"/>
<feature type="domain" description="MacB-like periplasmic core" evidence="9">
    <location>
        <begin position="21"/>
        <end position="248"/>
    </location>
</feature>
<dbReference type="RefSeq" id="WP_013185992.1">
    <property type="nucleotide sequence ID" value="NC_014230.1"/>
</dbReference>
<gene>
    <name evidence="10" type="ordered locus">CA2559_01125</name>
</gene>
<keyword evidence="5 7" id="KW-0472">Membrane</keyword>
<evidence type="ECO:0000259" key="9">
    <source>
        <dbReference type="Pfam" id="PF12704"/>
    </source>
</evidence>
<evidence type="ECO:0000259" key="8">
    <source>
        <dbReference type="Pfam" id="PF02687"/>
    </source>
</evidence>
<evidence type="ECO:0000313" key="10">
    <source>
        <dbReference type="EMBL" id="EAP87314.1"/>
    </source>
</evidence>
<evidence type="ECO:0000256" key="2">
    <source>
        <dbReference type="ARBA" id="ARBA00022475"/>
    </source>
</evidence>
<dbReference type="GO" id="GO:0005886">
    <property type="term" value="C:plasma membrane"/>
    <property type="evidence" value="ECO:0007669"/>
    <property type="project" value="UniProtKB-SubCell"/>
</dbReference>
<sequence>MFSKDRWDEIIEALSSNWFRTILTAFGVLWGIFILVVLLAAGKGLENGVKSDFGGIATNTMFMWTQGISKPYKGLPKGRQFNYKTDDVQAIRDNVPNLRFISPRNQLGGFGGTNNVVRGLKTGAFNVYGDYPEIIQQEPMDITSGRFINYGDIEEKRKVAIIGEGVKTAMYGFAEDPLGTYIKINGVNFMVIGTYKKKGGNGDAEEEQKQIYVPFTTFSQAFNRGNNVGWMAITAEDGSSITEIKPQIFELLKERHTIHPEDDRAIGNFDLYEQFSKVNGLFIALRFVAYFVGILVLLSGIIGISNIMLIVVKERTKEIGVRRALGATPWNIRGQILMESIVLTIISGMLGIAFATLVIYGANQMLEANGPVDMFANPSVNLTVVLIALTILVVSGLLAGLIPAQNAIKIKPVDALRTE</sequence>
<feature type="transmembrane region" description="Helical" evidence="7">
    <location>
        <begin position="341"/>
        <end position="362"/>
    </location>
</feature>
<feature type="transmembrane region" description="Helical" evidence="7">
    <location>
        <begin position="21"/>
        <end position="41"/>
    </location>
</feature>
<dbReference type="EMBL" id="CP002046">
    <property type="protein sequence ID" value="EAP87314.1"/>
    <property type="molecule type" value="Genomic_DNA"/>
</dbReference>
<comment type="subcellular location">
    <subcellularLocation>
        <location evidence="1">Cell membrane</location>
        <topology evidence="1">Multi-pass membrane protein</topology>
    </subcellularLocation>
</comment>
<evidence type="ECO:0000256" key="1">
    <source>
        <dbReference type="ARBA" id="ARBA00004651"/>
    </source>
</evidence>
<keyword evidence="3 7" id="KW-0812">Transmembrane</keyword>
<keyword evidence="2" id="KW-1003">Cell membrane</keyword>
<dbReference type="InterPro" id="IPR025857">
    <property type="entry name" value="MacB_PCD"/>
</dbReference>
<dbReference type="Pfam" id="PF02687">
    <property type="entry name" value="FtsX"/>
    <property type="match status" value="1"/>
</dbReference>
<protein>
    <submittedName>
        <fullName evidence="10">ABC transporter, permease protein, putative</fullName>
    </submittedName>
</protein>
<dbReference type="eggNOG" id="COG0577">
    <property type="taxonomic scope" value="Bacteria"/>
</dbReference>
<evidence type="ECO:0000256" key="7">
    <source>
        <dbReference type="SAM" id="Phobius"/>
    </source>
</evidence>
<dbReference type="InterPro" id="IPR003838">
    <property type="entry name" value="ABC3_permease_C"/>
</dbReference>
<feature type="transmembrane region" description="Helical" evidence="7">
    <location>
        <begin position="382"/>
        <end position="402"/>
    </location>
</feature>
<keyword evidence="4 7" id="KW-1133">Transmembrane helix</keyword>
<reference evidence="10 11" key="1">
    <citation type="journal article" date="2010" name="J. Bacteriol.">
        <title>The complete genome sequence of Croceibacter atlanticus HTCC2559T.</title>
        <authorList>
            <person name="Oh H.M."/>
            <person name="Kang I."/>
            <person name="Ferriera S."/>
            <person name="Giovannoni S.J."/>
            <person name="Cho J.C."/>
        </authorList>
    </citation>
    <scope>NUCLEOTIDE SEQUENCE [LARGE SCALE GENOMIC DNA]</scope>
    <source>
        <strain evidence="11">ATCC BAA-628 / HTCC2559 / KCTC 12090</strain>
    </source>
</reference>
<dbReference type="AlphaFoldDB" id="A3U4Z7"/>
<dbReference type="Proteomes" id="UP000002297">
    <property type="component" value="Chromosome"/>
</dbReference>
<name>A3U4Z7_CROAH</name>
<comment type="similarity">
    <text evidence="6">Belongs to the ABC-4 integral membrane protein family.</text>
</comment>
<dbReference type="Pfam" id="PF12704">
    <property type="entry name" value="MacB_PCD"/>
    <property type="match status" value="1"/>
</dbReference>
<dbReference type="STRING" id="216432.CA2559_01125"/>
<dbReference type="PANTHER" id="PTHR30572">
    <property type="entry name" value="MEMBRANE COMPONENT OF TRANSPORTER-RELATED"/>
    <property type="match status" value="1"/>
</dbReference>
<dbReference type="GO" id="GO:0022857">
    <property type="term" value="F:transmembrane transporter activity"/>
    <property type="evidence" value="ECO:0007669"/>
    <property type="project" value="TreeGrafter"/>
</dbReference>
<accession>A3U4Z7</accession>
<proteinExistence type="inferred from homology"/>
<feature type="transmembrane region" description="Helical" evidence="7">
    <location>
        <begin position="287"/>
        <end position="312"/>
    </location>
</feature>
<evidence type="ECO:0000256" key="6">
    <source>
        <dbReference type="ARBA" id="ARBA00038076"/>
    </source>
</evidence>
<dbReference type="OrthoDB" id="9770036at2"/>
<organism evidence="10 11">
    <name type="scientific">Croceibacter atlanticus (strain ATCC BAA-628 / JCM 21780 / CIP 108009 / IAM 15332 / KCTC 12090 / HTCC2559)</name>
    <dbReference type="NCBI Taxonomy" id="216432"/>
    <lineage>
        <taxon>Bacteria</taxon>
        <taxon>Pseudomonadati</taxon>
        <taxon>Bacteroidota</taxon>
        <taxon>Flavobacteriia</taxon>
        <taxon>Flavobacteriales</taxon>
        <taxon>Flavobacteriaceae</taxon>
        <taxon>Croceibacter</taxon>
    </lineage>
</organism>
<dbReference type="HOGENOM" id="CLU_000604_8_0_10"/>
<evidence type="ECO:0000256" key="5">
    <source>
        <dbReference type="ARBA" id="ARBA00023136"/>
    </source>
</evidence>
<feature type="domain" description="ABC3 transporter permease C-terminal" evidence="8">
    <location>
        <begin position="291"/>
        <end position="412"/>
    </location>
</feature>
<keyword evidence="11" id="KW-1185">Reference proteome</keyword>
<dbReference type="GeneID" id="89452028"/>